<dbReference type="PROSITE" id="PS51000">
    <property type="entry name" value="HTH_DEOR_2"/>
    <property type="match status" value="1"/>
</dbReference>
<dbReference type="PROSITE" id="PS52050">
    <property type="entry name" value="WYL"/>
    <property type="match status" value="1"/>
</dbReference>
<evidence type="ECO:0000313" key="4">
    <source>
        <dbReference type="EMBL" id="GAA4206614.1"/>
    </source>
</evidence>
<keyword evidence="1" id="KW-0805">Transcription regulation</keyword>
<dbReference type="InterPro" id="IPR051534">
    <property type="entry name" value="CBASS_pafABC_assoc_protein"/>
</dbReference>
<feature type="domain" description="HTH deoR-type" evidence="3">
    <location>
        <begin position="9"/>
        <end position="64"/>
    </location>
</feature>
<dbReference type="EMBL" id="BAABBY010000006">
    <property type="protein sequence ID" value="GAA4206614.1"/>
    <property type="molecule type" value="Genomic_DNA"/>
</dbReference>
<evidence type="ECO:0000313" key="5">
    <source>
        <dbReference type="Proteomes" id="UP001501772"/>
    </source>
</evidence>
<dbReference type="InterPro" id="IPR026881">
    <property type="entry name" value="WYL_dom"/>
</dbReference>
<dbReference type="PANTHER" id="PTHR34580">
    <property type="match status" value="1"/>
</dbReference>
<sequence length="244" mass="27853">MSIHTDMKRLSRLSAILLQLQTKRLVNANDLAEKFAVSVRTIYRDIRVLEQTGVPIASIEGKGYALAEGYKIPPVMFTEQEANALITAQQLINLNKDSSLIDTYKTAVDKVKAVLNYTVKDKVELLSKRVAVSPASLEQPTSSSLTAIQNALTSFTVLRMSYRAEGKNDSSERLIEPFAFYYSMQQHWTLIAFCRLRNDFRMFRLDRIEAVYPTDFKFAPHQLSLQEYLQEKEKNFTAPDKQLS</sequence>
<name>A0ABP8BGZ6_9SPHI</name>
<dbReference type="InterPro" id="IPR001034">
    <property type="entry name" value="DeoR_HTH"/>
</dbReference>
<proteinExistence type="predicted"/>
<dbReference type="InterPro" id="IPR013196">
    <property type="entry name" value="HTH_11"/>
</dbReference>
<dbReference type="InterPro" id="IPR036388">
    <property type="entry name" value="WH-like_DNA-bd_sf"/>
</dbReference>
<keyword evidence="2" id="KW-0804">Transcription</keyword>
<reference evidence="5" key="1">
    <citation type="journal article" date="2019" name="Int. J. Syst. Evol. Microbiol.">
        <title>The Global Catalogue of Microorganisms (GCM) 10K type strain sequencing project: providing services to taxonomists for standard genome sequencing and annotation.</title>
        <authorList>
            <consortium name="The Broad Institute Genomics Platform"/>
            <consortium name="The Broad Institute Genome Sequencing Center for Infectious Disease"/>
            <person name="Wu L."/>
            <person name="Ma J."/>
        </authorList>
    </citation>
    <scope>NUCLEOTIDE SEQUENCE [LARGE SCALE GENOMIC DNA]</scope>
    <source>
        <strain evidence="5">JCM 17626</strain>
    </source>
</reference>
<evidence type="ECO:0000256" key="1">
    <source>
        <dbReference type="ARBA" id="ARBA00023015"/>
    </source>
</evidence>
<evidence type="ECO:0000256" key="2">
    <source>
        <dbReference type="ARBA" id="ARBA00023163"/>
    </source>
</evidence>
<gene>
    <name evidence="4" type="ORF">GCM10022289_27840</name>
</gene>
<accession>A0ABP8BGZ6</accession>
<dbReference type="Pfam" id="PF08279">
    <property type="entry name" value="HTH_11"/>
    <property type="match status" value="1"/>
</dbReference>
<dbReference type="PANTHER" id="PTHR34580:SF1">
    <property type="entry name" value="PROTEIN PAFC"/>
    <property type="match status" value="1"/>
</dbReference>
<keyword evidence="5" id="KW-1185">Reference proteome</keyword>
<dbReference type="Pfam" id="PF13280">
    <property type="entry name" value="WYL"/>
    <property type="match status" value="1"/>
</dbReference>
<comment type="caution">
    <text evidence="4">The sequence shown here is derived from an EMBL/GenBank/DDBJ whole genome shotgun (WGS) entry which is preliminary data.</text>
</comment>
<dbReference type="SUPFAM" id="SSF46785">
    <property type="entry name" value="Winged helix' DNA-binding domain"/>
    <property type="match status" value="1"/>
</dbReference>
<protein>
    <submittedName>
        <fullName evidence="4">HTH domain-containing protein</fullName>
    </submittedName>
</protein>
<dbReference type="Gene3D" id="1.10.10.10">
    <property type="entry name" value="Winged helix-like DNA-binding domain superfamily/Winged helix DNA-binding domain"/>
    <property type="match status" value="1"/>
</dbReference>
<dbReference type="InterPro" id="IPR036390">
    <property type="entry name" value="WH_DNA-bd_sf"/>
</dbReference>
<dbReference type="RefSeq" id="WP_344852067.1">
    <property type="nucleotide sequence ID" value="NZ_BAABBY010000006.1"/>
</dbReference>
<organism evidence="4 5">
    <name type="scientific">Pedobacter jeongneungensis</name>
    <dbReference type="NCBI Taxonomy" id="947309"/>
    <lineage>
        <taxon>Bacteria</taxon>
        <taxon>Pseudomonadati</taxon>
        <taxon>Bacteroidota</taxon>
        <taxon>Sphingobacteriia</taxon>
        <taxon>Sphingobacteriales</taxon>
        <taxon>Sphingobacteriaceae</taxon>
        <taxon>Pedobacter</taxon>
    </lineage>
</organism>
<dbReference type="Proteomes" id="UP001501772">
    <property type="component" value="Unassembled WGS sequence"/>
</dbReference>
<evidence type="ECO:0000259" key="3">
    <source>
        <dbReference type="PROSITE" id="PS51000"/>
    </source>
</evidence>